<dbReference type="Proteomes" id="UP000441585">
    <property type="component" value="Unassembled WGS sequence"/>
</dbReference>
<organism evidence="2 3">
    <name type="scientific">Metabacillus idriensis</name>
    <dbReference type="NCBI Taxonomy" id="324768"/>
    <lineage>
        <taxon>Bacteria</taxon>
        <taxon>Bacillati</taxon>
        <taxon>Bacillota</taxon>
        <taxon>Bacilli</taxon>
        <taxon>Bacillales</taxon>
        <taxon>Bacillaceae</taxon>
        <taxon>Metabacillus</taxon>
    </lineage>
</organism>
<evidence type="ECO:0000259" key="1">
    <source>
        <dbReference type="Pfam" id="PF03061"/>
    </source>
</evidence>
<feature type="domain" description="Thioesterase" evidence="1">
    <location>
        <begin position="45"/>
        <end position="113"/>
    </location>
</feature>
<proteinExistence type="predicted"/>
<dbReference type="InterPro" id="IPR029069">
    <property type="entry name" value="HotDog_dom_sf"/>
</dbReference>
<dbReference type="CDD" id="cd03443">
    <property type="entry name" value="PaaI_thioesterase"/>
    <property type="match status" value="1"/>
</dbReference>
<gene>
    <name evidence="2" type="ORF">GJU41_03905</name>
</gene>
<dbReference type="EMBL" id="WKKF01000001">
    <property type="protein sequence ID" value="MRX53103.1"/>
    <property type="molecule type" value="Genomic_DNA"/>
</dbReference>
<dbReference type="RefSeq" id="WP_154318049.1">
    <property type="nucleotide sequence ID" value="NZ_CAJGAA010000001.1"/>
</dbReference>
<accession>A0A6I2MBC2</accession>
<dbReference type="Gene3D" id="3.10.129.10">
    <property type="entry name" value="Hotdog Thioesterase"/>
    <property type="match status" value="1"/>
</dbReference>
<protein>
    <recommendedName>
        <fullName evidence="1">Thioesterase domain-containing protein</fullName>
    </recommendedName>
</protein>
<dbReference type="AlphaFoldDB" id="A0A6I2MBC2"/>
<dbReference type="SUPFAM" id="SSF54637">
    <property type="entry name" value="Thioesterase/thiol ester dehydrase-isomerase"/>
    <property type="match status" value="1"/>
</dbReference>
<comment type="caution">
    <text evidence="2">The sequence shown here is derived from an EMBL/GenBank/DDBJ whole genome shotgun (WGS) entry which is preliminary data.</text>
</comment>
<evidence type="ECO:0000313" key="2">
    <source>
        <dbReference type="EMBL" id="MRX53103.1"/>
    </source>
</evidence>
<dbReference type="Pfam" id="PF03061">
    <property type="entry name" value="4HBT"/>
    <property type="match status" value="1"/>
</dbReference>
<name>A0A6I2MBC2_9BACI</name>
<sequence>MLDIMHSSFFDHLSLRREQDQGEEIIISVLIENKHLADSHTIGSGIFYTMLDIAMGTAASKAGGAPTATIVLNTTIFDAAVKSSLLCRARVTHCSDSMASAEGWVYDENQTLIAKSQADFKLLKNRR</sequence>
<dbReference type="InterPro" id="IPR006683">
    <property type="entry name" value="Thioestr_dom"/>
</dbReference>
<reference evidence="2 3" key="1">
    <citation type="submission" date="2019-11" db="EMBL/GenBank/DDBJ databases">
        <title>Bacillus idriensis genome.</title>
        <authorList>
            <person name="Konopka E.N."/>
            <person name="Newman J.D."/>
        </authorList>
    </citation>
    <scope>NUCLEOTIDE SEQUENCE [LARGE SCALE GENOMIC DNA]</scope>
    <source>
        <strain evidence="2 3">DSM 19097</strain>
    </source>
</reference>
<keyword evidence="3" id="KW-1185">Reference proteome</keyword>
<evidence type="ECO:0000313" key="3">
    <source>
        <dbReference type="Proteomes" id="UP000441585"/>
    </source>
</evidence>